<dbReference type="PROSITE" id="PS50846">
    <property type="entry name" value="HMA_2"/>
    <property type="match status" value="1"/>
</dbReference>
<dbReference type="EMBL" id="JAINDJ010000006">
    <property type="protein sequence ID" value="KAG9445456.1"/>
    <property type="molecule type" value="Genomic_DNA"/>
</dbReference>
<dbReference type="Pfam" id="PF00403">
    <property type="entry name" value="HMA"/>
    <property type="match status" value="1"/>
</dbReference>
<dbReference type="PANTHER" id="PTHR22814">
    <property type="entry name" value="COPPER TRANSPORT PROTEIN ATOX1-RELATED"/>
    <property type="match status" value="1"/>
</dbReference>
<gene>
    <name evidence="3" type="ORF">H6P81_016796</name>
</gene>
<dbReference type="Gene3D" id="3.30.70.100">
    <property type="match status" value="1"/>
</dbReference>
<dbReference type="PANTHER" id="PTHR22814:SF304">
    <property type="entry name" value="HEAVY METAL TRANSPORT_DETOXIFICATION SUPERFAMILY PROTEIN"/>
    <property type="match status" value="1"/>
</dbReference>
<dbReference type="Proteomes" id="UP000825729">
    <property type="component" value="Unassembled WGS sequence"/>
</dbReference>
<dbReference type="InterPro" id="IPR006121">
    <property type="entry name" value="HMA_dom"/>
</dbReference>
<feature type="domain" description="HMA" evidence="2">
    <location>
        <begin position="109"/>
        <end position="172"/>
    </location>
</feature>
<reference evidence="3 4" key="1">
    <citation type="submission" date="2021-07" db="EMBL/GenBank/DDBJ databases">
        <title>The Aristolochia fimbriata genome: insights into angiosperm evolution, floral development and chemical biosynthesis.</title>
        <authorList>
            <person name="Jiao Y."/>
        </authorList>
    </citation>
    <scope>NUCLEOTIDE SEQUENCE [LARGE SCALE GENOMIC DNA]</scope>
    <source>
        <strain evidence="3">IBCAS-2021</strain>
        <tissue evidence="3">Leaf</tissue>
    </source>
</reference>
<evidence type="ECO:0000259" key="2">
    <source>
        <dbReference type="PROSITE" id="PS50846"/>
    </source>
</evidence>
<name>A0AAV7ECF5_ARIFI</name>
<accession>A0AAV7ECF5</accession>
<dbReference type="SUPFAM" id="SSF55008">
    <property type="entry name" value="HMA, heavy metal-associated domain"/>
    <property type="match status" value="1"/>
</dbReference>
<organism evidence="3 4">
    <name type="scientific">Aristolochia fimbriata</name>
    <name type="common">White veined hardy Dutchman's pipe vine</name>
    <dbReference type="NCBI Taxonomy" id="158543"/>
    <lineage>
        <taxon>Eukaryota</taxon>
        <taxon>Viridiplantae</taxon>
        <taxon>Streptophyta</taxon>
        <taxon>Embryophyta</taxon>
        <taxon>Tracheophyta</taxon>
        <taxon>Spermatophyta</taxon>
        <taxon>Magnoliopsida</taxon>
        <taxon>Magnoliidae</taxon>
        <taxon>Piperales</taxon>
        <taxon>Aristolochiaceae</taxon>
        <taxon>Aristolochia</taxon>
    </lineage>
</organism>
<dbReference type="CDD" id="cd00371">
    <property type="entry name" value="HMA"/>
    <property type="match status" value="1"/>
</dbReference>
<dbReference type="AlphaFoldDB" id="A0AAV7ECF5"/>
<evidence type="ECO:0000313" key="3">
    <source>
        <dbReference type="EMBL" id="KAG9445456.1"/>
    </source>
</evidence>
<proteinExistence type="predicted"/>
<keyword evidence="1" id="KW-0479">Metal-binding</keyword>
<dbReference type="GO" id="GO:0046872">
    <property type="term" value="F:metal ion binding"/>
    <property type="evidence" value="ECO:0007669"/>
    <property type="project" value="UniProtKB-KW"/>
</dbReference>
<protein>
    <recommendedName>
        <fullName evidence="2">HMA domain-containing protein</fullName>
    </recommendedName>
</protein>
<keyword evidence="4" id="KW-1185">Reference proteome</keyword>
<dbReference type="InterPro" id="IPR036163">
    <property type="entry name" value="HMA_dom_sf"/>
</dbReference>
<evidence type="ECO:0000256" key="1">
    <source>
        <dbReference type="ARBA" id="ARBA00022723"/>
    </source>
</evidence>
<comment type="caution">
    <text evidence="3">The sequence shown here is derived from an EMBL/GenBank/DDBJ whole genome shotgun (WGS) entry which is preliminary data.</text>
</comment>
<sequence>MSSNWSQTEQWPLQISFHYDKKIPFPFLLAQGIARRKSKQMHKNRKGTSLGGSNITAKQAVDLFSVRKTGDFLLLRTSAWLAFSVWRLVCSSTTDEAVFFFSESTLPPGQVVEVKVGMHCERCIKAIRKAIKKIEDIESYKFDVALNKITVTGNVTDEEVFRVLHKIGKHPTYWTDQ</sequence>
<evidence type="ECO:0000313" key="4">
    <source>
        <dbReference type="Proteomes" id="UP000825729"/>
    </source>
</evidence>